<name>A0ABD0KGX8_9CAEN</name>
<dbReference type="Proteomes" id="UP001519460">
    <property type="component" value="Unassembled WGS sequence"/>
</dbReference>
<protein>
    <submittedName>
        <fullName evidence="1">Uncharacterized protein</fullName>
    </submittedName>
</protein>
<accession>A0ABD0KGX8</accession>
<proteinExistence type="predicted"/>
<organism evidence="1 2">
    <name type="scientific">Batillaria attramentaria</name>
    <dbReference type="NCBI Taxonomy" id="370345"/>
    <lineage>
        <taxon>Eukaryota</taxon>
        <taxon>Metazoa</taxon>
        <taxon>Spiralia</taxon>
        <taxon>Lophotrochozoa</taxon>
        <taxon>Mollusca</taxon>
        <taxon>Gastropoda</taxon>
        <taxon>Caenogastropoda</taxon>
        <taxon>Sorbeoconcha</taxon>
        <taxon>Cerithioidea</taxon>
        <taxon>Batillariidae</taxon>
        <taxon>Batillaria</taxon>
    </lineage>
</organism>
<dbReference type="AlphaFoldDB" id="A0ABD0KGX8"/>
<evidence type="ECO:0000313" key="1">
    <source>
        <dbReference type="EMBL" id="KAK7486245.1"/>
    </source>
</evidence>
<keyword evidence="2" id="KW-1185">Reference proteome</keyword>
<gene>
    <name evidence="1" type="ORF">BaRGS_00022568</name>
</gene>
<sequence length="69" mass="8035">MIPSEQYRQLDSGSATGDSSFRFTSWPEGCHGVSTWWQIFKLRTFCFTLQVAFFSLHYRRLRPTSPVAN</sequence>
<comment type="caution">
    <text evidence="1">The sequence shown here is derived from an EMBL/GenBank/DDBJ whole genome shotgun (WGS) entry which is preliminary data.</text>
</comment>
<reference evidence="1 2" key="1">
    <citation type="journal article" date="2023" name="Sci. Data">
        <title>Genome assembly of the Korean intertidal mud-creeper Batillaria attramentaria.</title>
        <authorList>
            <person name="Patra A.K."/>
            <person name="Ho P.T."/>
            <person name="Jun S."/>
            <person name="Lee S.J."/>
            <person name="Kim Y."/>
            <person name="Won Y.J."/>
        </authorList>
    </citation>
    <scope>NUCLEOTIDE SEQUENCE [LARGE SCALE GENOMIC DNA]</scope>
    <source>
        <strain evidence="1">Wonlab-2016</strain>
    </source>
</reference>
<dbReference type="EMBL" id="JACVVK020000182">
    <property type="protein sequence ID" value="KAK7486245.1"/>
    <property type="molecule type" value="Genomic_DNA"/>
</dbReference>
<evidence type="ECO:0000313" key="2">
    <source>
        <dbReference type="Proteomes" id="UP001519460"/>
    </source>
</evidence>